<organism evidence="3 4">
    <name type="scientific">Oryzias latipes</name>
    <name type="common">Japanese rice fish</name>
    <name type="synonym">Japanese killifish</name>
    <dbReference type="NCBI Taxonomy" id="8090"/>
    <lineage>
        <taxon>Eukaryota</taxon>
        <taxon>Metazoa</taxon>
        <taxon>Chordata</taxon>
        <taxon>Craniata</taxon>
        <taxon>Vertebrata</taxon>
        <taxon>Euteleostomi</taxon>
        <taxon>Actinopterygii</taxon>
        <taxon>Neopterygii</taxon>
        <taxon>Teleostei</taxon>
        <taxon>Neoteleostei</taxon>
        <taxon>Acanthomorphata</taxon>
        <taxon>Ovalentaria</taxon>
        <taxon>Atherinomorphae</taxon>
        <taxon>Beloniformes</taxon>
        <taxon>Adrianichthyidae</taxon>
        <taxon>Oryziinae</taxon>
        <taxon>Oryzias</taxon>
    </lineage>
</organism>
<feature type="domain" description="CBM21" evidence="2">
    <location>
        <begin position="143"/>
        <end position="251"/>
    </location>
</feature>
<dbReference type="Gene3D" id="2.60.40.2440">
    <property type="entry name" value="Carbohydrate binding type-21 domain"/>
    <property type="match status" value="1"/>
</dbReference>
<dbReference type="Ensembl" id="ENSORLT00020016639.1">
    <property type="protein sequence ID" value="ENSORLP00020010077.1"/>
    <property type="gene ID" value="ENSORLG00020010962.1"/>
</dbReference>
<name>A0A3P9KNW6_ORYLA</name>
<dbReference type="Proteomes" id="UP000265180">
    <property type="component" value="Chromosome 20"/>
</dbReference>
<reference evidence="3 4" key="2">
    <citation type="submission" date="2017-04" db="EMBL/GenBank/DDBJ databases">
        <title>CpG methylation of centromeres and impact of large insertions on vertebrate speciation.</title>
        <authorList>
            <person name="Ichikawa K."/>
            <person name="Yoshimura J."/>
            <person name="Morishita S."/>
        </authorList>
    </citation>
    <scope>NUCLEOTIDE SEQUENCE</scope>
    <source>
        <strain evidence="3 4">HNI</strain>
    </source>
</reference>
<evidence type="ECO:0000313" key="3">
    <source>
        <dbReference type="Ensembl" id="ENSORLP00020010077.1"/>
    </source>
</evidence>
<dbReference type="InterPro" id="IPR038175">
    <property type="entry name" value="CBM21_dom_sf"/>
</dbReference>
<feature type="compositionally biased region" description="Acidic residues" evidence="1">
    <location>
        <begin position="23"/>
        <end position="34"/>
    </location>
</feature>
<reference evidence="3" key="3">
    <citation type="submission" date="2025-08" db="UniProtKB">
        <authorList>
            <consortium name="Ensembl"/>
        </authorList>
    </citation>
    <scope>IDENTIFICATION</scope>
    <source>
        <strain evidence="3">HNI</strain>
    </source>
</reference>
<evidence type="ECO:0000256" key="1">
    <source>
        <dbReference type="SAM" id="MobiDB-lite"/>
    </source>
</evidence>
<dbReference type="PANTHER" id="PTHR12307:SF7">
    <property type="entry name" value="PROTEIN PHOSPHATASE 1 REGULATORY SUBUNIT 3G"/>
    <property type="match status" value="1"/>
</dbReference>
<dbReference type="PROSITE" id="PS51159">
    <property type="entry name" value="CBM21"/>
    <property type="match status" value="1"/>
</dbReference>
<sequence>MSSPLHPHAGAGAPWAELRSENGLDDDEDNDDEDLEDAVDAQRLQSFMRCRRRARSLPACPGALLDSECGRKRVTFADSMGLTLARVKHFSAHEDPQIPSKVLSRHKSFPLQQQDLQALSQSLLGGPDPDRLVPCFPELRDAERRVRTLRVCLEKVAVTQLDVRAQIRVLTPGTVSEVGLRYTFNDWQSHVDAQALPACAEDPDLLGQRFCVTVYTPPFLESGAAVHFAVYLRGEDGEFWDNNDGSNYTLRYRSACGDAPFTSAAFEAT</sequence>
<reference key="1">
    <citation type="journal article" date="2007" name="Nature">
        <title>The medaka draft genome and insights into vertebrate genome evolution.</title>
        <authorList>
            <person name="Kasahara M."/>
            <person name="Naruse K."/>
            <person name="Sasaki S."/>
            <person name="Nakatani Y."/>
            <person name="Qu W."/>
            <person name="Ahsan B."/>
            <person name="Yamada T."/>
            <person name="Nagayasu Y."/>
            <person name="Doi K."/>
            <person name="Kasai Y."/>
            <person name="Jindo T."/>
            <person name="Kobayashi D."/>
            <person name="Shimada A."/>
            <person name="Toyoda A."/>
            <person name="Kuroki Y."/>
            <person name="Fujiyama A."/>
            <person name="Sasaki T."/>
            <person name="Shimizu A."/>
            <person name="Asakawa S."/>
            <person name="Shimizu N."/>
            <person name="Hashimoto S."/>
            <person name="Yang J."/>
            <person name="Lee Y."/>
            <person name="Matsushima K."/>
            <person name="Sugano S."/>
            <person name="Sakaizumi M."/>
            <person name="Narita T."/>
            <person name="Ohishi K."/>
            <person name="Haga S."/>
            <person name="Ohta F."/>
            <person name="Nomoto H."/>
            <person name="Nogata K."/>
            <person name="Morishita T."/>
            <person name="Endo T."/>
            <person name="Shin-I T."/>
            <person name="Takeda H."/>
            <person name="Morishita S."/>
            <person name="Kohara Y."/>
        </authorList>
    </citation>
    <scope>NUCLEOTIDE SEQUENCE [LARGE SCALE GENOMIC DNA]</scope>
    <source>
        <strain>Hd-rR</strain>
    </source>
</reference>
<feature type="region of interest" description="Disordered" evidence="1">
    <location>
        <begin position="1"/>
        <end position="34"/>
    </location>
</feature>
<evidence type="ECO:0000259" key="2">
    <source>
        <dbReference type="PROSITE" id="PS51159"/>
    </source>
</evidence>
<dbReference type="Pfam" id="PF03370">
    <property type="entry name" value="CBM_21"/>
    <property type="match status" value="1"/>
</dbReference>
<dbReference type="InterPro" id="IPR050782">
    <property type="entry name" value="PP1_regulatory_subunit_3"/>
</dbReference>
<proteinExistence type="predicted"/>
<protein>
    <submittedName>
        <fullName evidence="3">Protein phosphatase 1 regulatory subunit 3G</fullName>
    </submittedName>
</protein>
<dbReference type="AlphaFoldDB" id="A0A3P9KNW6"/>
<evidence type="ECO:0000313" key="4">
    <source>
        <dbReference type="Proteomes" id="UP000265180"/>
    </source>
</evidence>
<reference evidence="3" key="4">
    <citation type="submission" date="2025-09" db="UniProtKB">
        <authorList>
            <consortium name="Ensembl"/>
        </authorList>
    </citation>
    <scope>IDENTIFICATION</scope>
    <source>
        <strain evidence="3">HNI</strain>
    </source>
</reference>
<dbReference type="InterPro" id="IPR005036">
    <property type="entry name" value="CBM21_dom"/>
</dbReference>
<dbReference type="PANTHER" id="PTHR12307">
    <property type="entry name" value="PROTEIN PHOSPHATASE 1 REGULATORY SUBUNIT"/>
    <property type="match status" value="1"/>
</dbReference>
<accession>A0A3P9KNW6</accession>